<evidence type="ECO:0000313" key="1">
    <source>
        <dbReference type="EMBL" id="MDT2964664.1"/>
    </source>
</evidence>
<keyword evidence="1" id="KW-0378">Hydrolase</keyword>
<gene>
    <name evidence="1" type="ORF">P7I32_08575</name>
</gene>
<reference evidence="1" key="1">
    <citation type="submission" date="2023-03" db="EMBL/GenBank/DDBJ databases">
        <authorList>
            <person name="Shen W."/>
            <person name="Cai J."/>
        </authorList>
    </citation>
    <scope>NUCLEOTIDE SEQUENCE</scope>
    <source>
        <strain evidence="1">K72-2</strain>
    </source>
</reference>
<dbReference type="GO" id="GO:0016787">
    <property type="term" value="F:hydrolase activity"/>
    <property type="evidence" value="ECO:0007669"/>
    <property type="project" value="UniProtKB-KW"/>
</dbReference>
<dbReference type="InterPro" id="IPR042301">
    <property type="entry name" value="GH115_sf"/>
</dbReference>
<comment type="caution">
    <text evidence="1">The sequence shown here is derived from an EMBL/GenBank/DDBJ whole genome shotgun (WGS) entry which is preliminary data.</text>
</comment>
<name>A0AAW8USV5_ENTCA</name>
<accession>A0AAW8USV5</accession>
<dbReference type="PANTHER" id="PTHR37842">
    <property type="match status" value="1"/>
</dbReference>
<dbReference type="Proteomes" id="UP001268896">
    <property type="component" value="Unassembled WGS sequence"/>
</dbReference>
<dbReference type="Gene3D" id="3.20.20.520">
    <property type="entry name" value="Glycosyl hydrolase family 115"/>
    <property type="match status" value="1"/>
</dbReference>
<evidence type="ECO:0000313" key="2">
    <source>
        <dbReference type="Proteomes" id="UP001268896"/>
    </source>
</evidence>
<protein>
    <submittedName>
        <fullName evidence="1">Glycosyl hydrolase 115 family protein</fullName>
    </submittedName>
</protein>
<dbReference type="PANTHER" id="PTHR37842:SF2">
    <property type="entry name" value="GYLCOSYL HYDROLASE 115 C-TERMINAL DOMAIN-CONTAINING PROTEIN"/>
    <property type="match status" value="1"/>
</dbReference>
<proteinExistence type="predicted"/>
<organism evidence="1 2">
    <name type="scientific">Enterococcus casseliflavus</name>
    <name type="common">Enterococcus flavescens</name>
    <dbReference type="NCBI Taxonomy" id="37734"/>
    <lineage>
        <taxon>Bacteria</taxon>
        <taxon>Bacillati</taxon>
        <taxon>Bacillota</taxon>
        <taxon>Bacilli</taxon>
        <taxon>Lactobacillales</taxon>
        <taxon>Enterococcaceae</taxon>
        <taxon>Enterococcus</taxon>
    </lineage>
</organism>
<dbReference type="Pfam" id="PF15979">
    <property type="entry name" value="Glyco_hydro_115"/>
    <property type="match status" value="1"/>
</dbReference>
<dbReference type="EMBL" id="JARQDV010000004">
    <property type="protein sequence ID" value="MDT2964664.1"/>
    <property type="molecule type" value="Genomic_DNA"/>
</dbReference>
<dbReference type="InterPro" id="IPR031924">
    <property type="entry name" value="GH115"/>
</dbReference>
<dbReference type="AlphaFoldDB" id="A0AAW8USV5"/>
<sequence length="690" mass="80714">MKEKDETGDYMEPTFFISKNTSVTSKQLENEVIGHACEILQRDILTVVTDTRKANKIELVLLDEKNETDAFHILFVSPDKVKVCAETPLGLMYGVLEISHKILDVQPFWYFMEIPPIKKPFIEWTDFDLTLPDFATDYRGWFVNDELLLDQWEDNGSNEYVWERIYETLLRLGGNVIIPGTDKNSDRHRESAQAMGLIYTHHHAEPLGAEMFARRYPGLKASYEEHFALFQKLWEKALHEQKGTKVIYTLGFRGQGDCPFWAEDLDRQWSAAEKAAVINEIVHLQYHMVKEVDPHAVCSMNIYGEMTELFNLGLLELPDDVIEIWADNGYGKMVSRRQGNHDPRDEVLTNTSKPNQSRGIYYHVAFHDLQASNFLTILPNSPEFVSRELMAVREVKMDKFVLVNTGNIKPHILFLQEIANFWRADYQLRTNQEIISEHVTQYYQNQQEEIQAVYEAYFEAVIRYGTHEDQTAGDEFACYLIRKIIQSWLKQETKIPRIEWLTGDNKIKEQVTEIFSMVREKIAAWENLLLRCQQIILSLQDKHAQNARFFNDIYLSVAVQCKTLKALLHLLDAYQMLDREEMVFVFVKVFDALEEIHQLIQILKENPSDTWYDFYENDGYTNLTLTKEMIKSLLSYIRIIGDGPDQDQWERKYIMDPTESRVMLLSNTKKALTDEKLARKIRVSFRKDPN</sequence>
<dbReference type="RefSeq" id="WP_236550378.1">
    <property type="nucleotide sequence ID" value="NZ_JAQDYC010000004.1"/>
</dbReference>